<reference evidence="1 2" key="1">
    <citation type="submission" date="2018-04" db="EMBL/GenBank/DDBJ databases">
        <title>The genome of golden apple snail Pomacea canaliculata provides insight into stress tolerance and invasive adaptation.</title>
        <authorList>
            <person name="Liu C."/>
            <person name="Liu B."/>
            <person name="Ren Y."/>
            <person name="Zhang Y."/>
            <person name="Wang H."/>
            <person name="Li S."/>
            <person name="Jiang F."/>
            <person name="Yin L."/>
            <person name="Zhang G."/>
            <person name="Qian W."/>
            <person name="Fan W."/>
        </authorList>
    </citation>
    <scope>NUCLEOTIDE SEQUENCE [LARGE SCALE GENOMIC DNA]</scope>
    <source>
        <strain evidence="1">SZHN2017</strain>
        <tissue evidence="1">Muscle</tissue>
    </source>
</reference>
<organism evidence="1 2">
    <name type="scientific">Pomacea canaliculata</name>
    <name type="common">Golden apple snail</name>
    <dbReference type="NCBI Taxonomy" id="400727"/>
    <lineage>
        <taxon>Eukaryota</taxon>
        <taxon>Metazoa</taxon>
        <taxon>Spiralia</taxon>
        <taxon>Lophotrochozoa</taxon>
        <taxon>Mollusca</taxon>
        <taxon>Gastropoda</taxon>
        <taxon>Caenogastropoda</taxon>
        <taxon>Architaenioglossa</taxon>
        <taxon>Ampullarioidea</taxon>
        <taxon>Ampullariidae</taxon>
        <taxon>Pomacea</taxon>
    </lineage>
</organism>
<proteinExistence type="predicted"/>
<evidence type="ECO:0000313" key="1">
    <source>
        <dbReference type="EMBL" id="PVD34215.1"/>
    </source>
</evidence>
<evidence type="ECO:0000313" key="2">
    <source>
        <dbReference type="Proteomes" id="UP000245119"/>
    </source>
</evidence>
<dbReference type="Gene3D" id="3.40.50.2300">
    <property type="match status" value="1"/>
</dbReference>
<dbReference type="OrthoDB" id="5984008at2759"/>
<sequence>MHLVDKKVGAIFDSRDIESQKAFEYGIIRHRQSPQREPYFKFNVTMDTVDTADTFQVASANVTGDITALLPTVDAPGRL</sequence>
<comment type="caution">
    <text evidence="1">The sequence shown here is derived from an EMBL/GenBank/DDBJ whole genome shotgun (WGS) entry which is preliminary data.</text>
</comment>
<accession>A0A2T7PLA8</accession>
<protein>
    <submittedName>
        <fullName evidence="1">Uncharacterized protein</fullName>
    </submittedName>
</protein>
<dbReference type="AlphaFoldDB" id="A0A2T7PLA8"/>
<dbReference type="EMBL" id="PZQS01000003">
    <property type="protein sequence ID" value="PVD34215.1"/>
    <property type="molecule type" value="Genomic_DNA"/>
</dbReference>
<keyword evidence="2" id="KW-1185">Reference proteome</keyword>
<name>A0A2T7PLA8_POMCA</name>
<dbReference type="Proteomes" id="UP000245119">
    <property type="component" value="Linkage Group LG3"/>
</dbReference>
<gene>
    <name evidence="1" type="ORF">C0Q70_05481</name>
</gene>